<keyword evidence="2" id="KW-0347">Helicase</keyword>
<feature type="region of interest" description="Disordered" evidence="1">
    <location>
        <begin position="303"/>
        <end position="331"/>
    </location>
</feature>
<keyword evidence="3" id="KW-1185">Reference proteome</keyword>
<dbReference type="InterPro" id="IPR025048">
    <property type="entry name" value="DUF3987"/>
</dbReference>
<evidence type="ECO:0000313" key="3">
    <source>
        <dbReference type="Proteomes" id="UP000192923"/>
    </source>
</evidence>
<dbReference type="GO" id="GO:0004386">
    <property type="term" value="F:helicase activity"/>
    <property type="evidence" value="ECO:0007669"/>
    <property type="project" value="UniProtKB-KW"/>
</dbReference>
<keyword evidence="2" id="KW-0547">Nucleotide-binding</keyword>
<evidence type="ECO:0000256" key="1">
    <source>
        <dbReference type="SAM" id="MobiDB-lite"/>
    </source>
</evidence>
<dbReference type="STRING" id="1760988.SAMN02949497_2509"/>
<accession>A0A1Y6D2S5</accession>
<sequence length="819" mass="88748">MRGATEPFRAAMLSAGLNPPDLIEPGKFHRFPGIDKGRGDDAGWCKLFPDGRGGVFGDFSSGLSEHWQAESDRRYSSAEREAFKRQIAEAKRQAAIEERRQHEEAAQVAADILAGANADPAGHAYAIKKCLALGPMVKRGAWPQRGWTDALLIPIYHTDGRVWTLEAINADGDKDYLKAGKKRGGFYPFGRIRGASRVFIGEGLATVAAVVAADSPPAAAAMDKDGLLPVARAVRELAPDAEIVFIADNDLKPNGGNPGLSAALAAAREIGGRVAIPQLDGRKCDFWDVWHERGADAVREALARAASPPPDPPAQTPDVSGAGDWPEPKPLPQGLPPVAAFDYALLPETLRPWARDICERVQCPPDYVAATIMAGLGTVIGRKLGIRPQAQTDWTVAPNQWALLVGRPGVLKSPAMEAALSPLKRLAAQATECHAAATDEYRLALKVAKLRAEEGEKAARKALKNSAEADLSAWLGSAEPEAPVLRRYIANNSTAEALGELHRQNPNGLMVFRDELVSLLKSLDREDQSEARGFYLTGWNGDSPYTFDRITRGMNLHIPAVCLSLLGSTQPGRIAEYIRAAVRGGSADDGLIQRFGLLVWPDIGGDWRDVDRWPDSAASREAHRVFGRLDSLDPAAVGAVQDTDTATGKPDGLPYLRFDVDGLALFREWRADLEAKVRGGDLHPAMESHLSKYRKLVPSLALALHLADNRTGPVDHAATLQALAWAEYLETHAQRAYASVATPEVSAAKAILQRIRKGDLPGTFASWEVWRPGWALLSDREQVADALRLLVELDWLVCRQQETGGRPRGVYEVNPRGLG</sequence>
<organism evidence="2 3">
    <name type="scientific">Methylomagnum ishizawai</name>
    <dbReference type="NCBI Taxonomy" id="1760988"/>
    <lineage>
        <taxon>Bacteria</taxon>
        <taxon>Pseudomonadati</taxon>
        <taxon>Pseudomonadota</taxon>
        <taxon>Gammaproteobacteria</taxon>
        <taxon>Methylococcales</taxon>
        <taxon>Methylococcaceae</taxon>
        <taxon>Methylomagnum</taxon>
    </lineage>
</organism>
<name>A0A1Y6D2S5_9GAMM</name>
<dbReference type="AlphaFoldDB" id="A0A1Y6D2S5"/>
<dbReference type="Pfam" id="PF13148">
    <property type="entry name" value="DUF3987"/>
    <property type="match status" value="1"/>
</dbReference>
<keyword evidence="2" id="KW-0067">ATP-binding</keyword>
<proteinExistence type="predicted"/>
<evidence type="ECO:0000313" key="2">
    <source>
        <dbReference type="EMBL" id="SMF95163.1"/>
    </source>
</evidence>
<dbReference type="EMBL" id="FXAM01000001">
    <property type="protein sequence ID" value="SMF95163.1"/>
    <property type="molecule type" value="Genomic_DNA"/>
</dbReference>
<keyword evidence="2" id="KW-0378">Hydrolase</keyword>
<dbReference type="Proteomes" id="UP000192923">
    <property type="component" value="Unassembled WGS sequence"/>
</dbReference>
<gene>
    <name evidence="2" type="ORF">SAMN02949497_2509</name>
</gene>
<protein>
    <submittedName>
        <fullName evidence="2">Putative DNA primase/helicase</fullName>
    </submittedName>
</protein>
<reference evidence="2 3" key="1">
    <citation type="submission" date="2016-12" db="EMBL/GenBank/DDBJ databases">
        <authorList>
            <person name="Song W.-J."/>
            <person name="Kurnit D.M."/>
        </authorList>
    </citation>
    <scope>NUCLEOTIDE SEQUENCE [LARGE SCALE GENOMIC DNA]</scope>
    <source>
        <strain evidence="2 3">175</strain>
    </source>
</reference>